<dbReference type="Proteomes" id="UP001519332">
    <property type="component" value="Unassembled WGS sequence"/>
</dbReference>
<dbReference type="Gene3D" id="3.40.250.10">
    <property type="entry name" value="Rhodanese-like domain"/>
    <property type="match status" value="2"/>
</dbReference>
<proteinExistence type="predicted"/>
<dbReference type="Pfam" id="PF00753">
    <property type="entry name" value="Lactamase_B"/>
    <property type="match status" value="1"/>
</dbReference>
<dbReference type="InterPro" id="IPR051682">
    <property type="entry name" value="Mito_Persulfide_Diox"/>
</dbReference>
<dbReference type="InterPro" id="IPR001279">
    <property type="entry name" value="Metallo-B-lactamas"/>
</dbReference>
<evidence type="ECO:0000256" key="1">
    <source>
        <dbReference type="ARBA" id="ARBA00022723"/>
    </source>
</evidence>
<dbReference type="InterPro" id="IPR044528">
    <property type="entry name" value="POD-like_MBL-fold"/>
</dbReference>
<name>A0ABS4TZY6_9PSEU</name>
<dbReference type="SUPFAM" id="SSF52821">
    <property type="entry name" value="Rhodanese/Cell cycle control phosphatase"/>
    <property type="match status" value="2"/>
</dbReference>
<dbReference type="SMART" id="SM00450">
    <property type="entry name" value="RHOD"/>
    <property type="match status" value="1"/>
</dbReference>
<dbReference type="SMART" id="SM00849">
    <property type="entry name" value="Lactamase_B"/>
    <property type="match status" value="1"/>
</dbReference>
<dbReference type="PANTHER" id="PTHR43084">
    <property type="entry name" value="PERSULFIDE DIOXYGENASE ETHE1"/>
    <property type="match status" value="1"/>
</dbReference>
<keyword evidence="1" id="KW-0479">Metal-binding</keyword>
<dbReference type="EMBL" id="JAGINW010000001">
    <property type="protein sequence ID" value="MBP2329480.1"/>
    <property type="molecule type" value="Genomic_DNA"/>
</dbReference>
<dbReference type="PROSITE" id="PS50206">
    <property type="entry name" value="RHODANESE_3"/>
    <property type="match status" value="1"/>
</dbReference>
<dbReference type="CDD" id="cd07724">
    <property type="entry name" value="POD-like_MBL-fold"/>
    <property type="match status" value="1"/>
</dbReference>
<keyword evidence="4" id="KW-1185">Reference proteome</keyword>
<evidence type="ECO:0000313" key="3">
    <source>
        <dbReference type="EMBL" id="MBP2329480.1"/>
    </source>
</evidence>
<comment type="caution">
    <text evidence="3">The sequence shown here is derived from an EMBL/GenBank/DDBJ whole genome shotgun (WGS) entry which is preliminary data.</text>
</comment>
<reference evidence="3 4" key="1">
    <citation type="submission" date="2021-03" db="EMBL/GenBank/DDBJ databases">
        <title>Sequencing the genomes of 1000 actinobacteria strains.</title>
        <authorList>
            <person name="Klenk H.-P."/>
        </authorList>
    </citation>
    <scope>NUCLEOTIDE SEQUENCE [LARGE SCALE GENOMIC DNA]</scope>
    <source>
        <strain evidence="3 4">DSM 46670</strain>
    </source>
</reference>
<sequence>MSIDVEVVATSSLGDRSYLAHDGQVAVVVDPQRDIDRIVELAGRWGVRITHVVETHLHNDYVSGGLALARLTGARYAVAAADNVAFERLAVSDGDEIVVSDQMRLNVMATPGHTFHHMSCVLHGPAGPVGVFTGGSLLFGTTGRTDLLGKQYAGTLAYHQHASVRRLADLLPDGAQVWPTHGFGSFCSATQSDAPASTIGREKGTNPALRLEADDFVTRTLAGLDAYPAYYAHMGVANAAGPGLIDLTPVRIADPEELRTRIGAQEWVVDLRSRKAFAHRYLTGTLSFGIDGPMSTWLGWMAPWGAPITLLGESPEQVAEAQRELARIGIDRPAAAATGAPEQWAGNEHDLGELAVATFAELAAARAGQLPHWLPHPDVLLDVRMTNEWRDGHVDAALHIPLPELPERLVEIPDGVVWVHCQSGYRASIAASVLARAGRQVVHIDDLYDTAANAGLTIVRTAGAKA</sequence>
<feature type="domain" description="Rhodanese" evidence="2">
    <location>
        <begin position="374"/>
        <end position="460"/>
    </location>
</feature>
<evidence type="ECO:0000259" key="2">
    <source>
        <dbReference type="PROSITE" id="PS50206"/>
    </source>
</evidence>
<dbReference type="SUPFAM" id="SSF56281">
    <property type="entry name" value="Metallo-hydrolase/oxidoreductase"/>
    <property type="match status" value="1"/>
</dbReference>
<dbReference type="CDD" id="cd00158">
    <property type="entry name" value="RHOD"/>
    <property type="match status" value="1"/>
</dbReference>
<accession>A0ABS4TZY6</accession>
<evidence type="ECO:0000313" key="4">
    <source>
        <dbReference type="Proteomes" id="UP001519332"/>
    </source>
</evidence>
<gene>
    <name evidence="3" type="ORF">JOF56_009865</name>
</gene>
<dbReference type="Gene3D" id="3.60.15.10">
    <property type="entry name" value="Ribonuclease Z/Hydroxyacylglutathione hydrolase-like"/>
    <property type="match status" value="1"/>
</dbReference>
<dbReference type="PANTHER" id="PTHR43084:SF1">
    <property type="entry name" value="PERSULFIDE DIOXYGENASE ETHE1, MITOCHONDRIAL"/>
    <property type="match status" value="1"/>
</dbReference>
<dbReference type="Pfam" id="PF00581">
    <property type="entry name" value="Rhodanese"/>
    <property type="match status" value="1"/>
</dbReference>
<dbReference type="InterPro" id="IPR001763">
    <property type="entry name" value="Rhodanese-like_dom"/>
</dbReference>
<protein>
    <submittedName>
        <fullName evidence="3">Glyoxylase-like metal-dependent hydrolase (Beta-lactamase superfamily II)/rhodanese-related sulfurtransferase</fullName>
    </submittedName>
</protein>
<organism evidence="3 4">
    <name type="scientific">Kibdelosporangium banguiense</name>
    <dbReference type="NCBI Taxonomy" id="1365924"/>
    <lineage>
        <taxon>Bacteria</taxon>
        <taxon>Bacillati</taxon>
        <taxon>Actinomycetota</taxon>
        <taxon>Actinomycetes</taxon>
        <taxon>Pseudonocardiales</taxon>
        <taxon>Pseudonocardiaceae</taxon>
        <taxon>Kibdelosporangium</taxon>
    </lineage>
</organism>
<dbReference type="RefSeq" id="WP_209646262.1">
    <property type="nucleotide sequence ID" value="NZ_JAGINW010000001.1"/>
</dbReference>
<dbReference type="InterPro" id="IPR036866">
    <property type="entry name" value="RibonucZ/Hydroxyglut_hydro"/>
</dbReference>
<dbReference type="InterPro" id="IPR036873">
    <property type="entry name" value="Rhodanese-like_dom_sf"/>
</dbReference>